<dbReference type="InterPro" id="IPR011006">
    <property type="entry name" value="CheY-like_superfamily"/>
</dbReference>
<sequence>MIETTKEKIKTVLLVEDDKINQKIIDALLKKQGWNVISTSNGEEAIEICTKQALDMILMDLNLPKIDGLEATTRIRVLDKWQKKHTPIIGMTASDIQREKEKCFQMGMDGYITKPIETKKLYDAIEEIIGEKTYKSPCIDIEGALDNVEGDKELLKELIEDFIDEEYSIVLLKDIKIAADTKDFTVLYKKAHKLKGAAACLNINSINHIAYQLEEKGKKQESNGLNELVNDLKKEYKIIKNYFANYKWED</sequence>
<organism evidence="8 9">
    <name type="scientific">Anaerovirgula multivorans</name>
    <dbReference type="NCBI Taxonomy" id="312168"/>
    <lineage>
        <taxon>Bacteria</taxon>
        <taxon>Bacillati</taxon>
        <taxon>Bacillota</taxon>
        <taxon>Clostridia</taxon>
        <taxon>Peptostreptococcales</taxon>
        <taxon>Natronincolaceae</taxon>
        <taxon>Anaerovirgula</taxon>
    </lineage>
</organism>
<evidence type="ECO:0000256" key="5">
    <source>
        <dbReference type="PROSITE-ProRule" id="PRU00169"/>
    </source>
</evidence>
<dbReference type="SMART" id="SM00448">
    <property type="entry name" value="REC"/>
    <property type="match status" value="1"/>
</dbReference>
<evidence type="ECO:0000259" key="6">
    <source>
        <dbReference type="PROSITE" id="PS50110"/>
    </source>
</evidence>
<dbReference type="InterPro" id="IPR001789">
    <property type="entry name" value="Sig_transdc_resp-reg_receiver"/>
</dbReference>
<comment type="function">
    <text evidence="3">May play the central regulatory role in sporulation. It may be an element of the effector pathway responsible for the activation of sporulation genes in response to nutritional stress. Spo0A may act in concert with spo0H (a sigma factor) to control the expression of some genes that are critical to the sporulation process.</text>
</comment>
<evidence type="ECO:0000256" key="1">
    <source>
        <dbReference type="ARBA" id="ARBA00018672"/>
    </source>
</evidence>
<name>A0A239J139_9FIRM</name>
<dbReference type="InterPro" id="IPR036641">
    <property type="entry name" value="HPT_dom_sf"/>
</dbReference>
<feature type="domain" description="Response regulatory" evidence="6">
    <location>
        <begin position="11"/>
        <end position="129"/>
    </location>
</feature>
<dbReference type="Pfam" id="PF00072">
    <property type="entry name" value="Response_reg"/>
    <property type="match status" value="1"/>
</dbReference>
<keyword evidence="2 5" id="KW-0597">Phosphoprotein</keyword>
<dbReference type="InterPro" id="IPR008207">
    <property type="entry name" value="Sig_transdc_His_kin_Hpt_dom"/>
</dbReference>
<dbReference type="CDD" id="cd17546">
    <property type="entry name" value="REC_hyHK_CKI1_RcsC-like"/>
    <property type="match status" value="1"/>
</dbReference>
<feature type="modified residue" description="4-aspartylphosphate" evidence="5">
    <location>
        <position position="60"/>
    </location>
</feature>
<evidence type="ECO:0000256" key="4">
    <source>
        <dbReference type="PROSITE-ProRule" id="PRU00110"/>
    </source>
</evidence>
<proteinExistence type="predicted"/>
<dbReference type="Gene3D" id="3.40.50.2300">
    <property type="match status" value="1"/>
</dbReference>
<dbReference type="SUPFAM" id="SSF47226">
    <property type="entry name" value="Histidine-containing phosphotransfer domain, HPT domain"/>
    <property type="match status" value="1"/>
</dbReference>
<protein>
    <recommendedName>
        <fullName evidence="1">Stage 0 sporulation protein A homolog</fullName>
    </recommendedName>
</protein>
<reference evidence="8 9" key="1">
    <citation type="submission" date="2017-06" db="EMBL/GenBank/DDBJ databases">
        <authorList>
            <person name="Kim H.J."/>
            <person name="Triplett B.A."/>
        </authorList>
    </citation>
    <scope>NUCLEOTIDE SEQUENCE [LARGE SCALE GENOMIC DNA]</scope>
    <source>
        <strain evidence="8 9">SCA</strain>
    </source>
</reference>
<feature type="domain" description="HPt" evidence="7">
    <location>
        <begin position="151"/>
        <end position="246"/>
    </location>
</feature>
<dbReference type="EMBL" id="FZOJ01000032">
    <property type="protein sequence ID" value="SNS99550.1"/>
    <property type="molecule type" value="Genomic_DNA"/>
</dbReference>
<evidence type="ECO:0000256" key="2">
    <source>
        <dbReference type="ARBA" id="ARBA00022553"/>
    </source>
</evidence>
<dbReference type="Gene3D" id="1.20.120.160">
    <property type="entry name" value="HPT domain"/>
    <property type="match status" value="1"/>
</dbReference>
<dbReference type="PROSITE" id="PS50894">
    <property type="entry name" value="HPT"/>
    <property type="match status" value="1"/>
</dbReference>
<dbReference type="PANTHER" id="PTHR45339:SF3">
    <property type="entry name" value="HISTIDINE KINASE"/>
    <property type="match status" value="1"/>
</dbReference>
<evidence type="ECO:0000256" key="3">
    <source>
        <dbReference type="ARBA" id="ARBA00024867"/>
    </source>
</evidence>
<accession>A0A239J139</accession>
<dbReference type="PROSITE" id="PS50110">
    <property type="entry name" value="RESPONSE_REGULATORY"/>
    <property type="match status" value="1"/>
</dbReference>
<keyword evidence="9" id="KW-1185">Reference proteome</keyword>
<dbReference type="OrthoDB" id="9790669at2"/>
<dbReference type="PANTHER" id="PTHR45339">
    <property type="entry name" value="HYBRID SIGNAL TRANSDUCTION HISTIDINE KINASE J"/>
    <property type="match status" value="1"/>
</dbReference>
<dbReference type="RefSeq" id="WP_089284820.1">
    <property type="nucleotide sequence ID" value="NZ_FZOJ01000032.1"/>
</dbReference>
<evidence type="ECO:0000313" key="9">
    <source>
        <dbReference type="Proteomes" id="UP000198304"/>
    </source>
</evidence>
<dbReference type="GO" id="GO:0000160">
    <property type="term" value="P:phosphorelay signal transduction system"/>
    <property type="evidence" value="ECO:0007669"/>
    <property type="project" value="InterPro"/>
</dbReference>
<dbReference type="Proteomes" id="UP000198304">
    <property type="component" value="Unassembled WGS sequence"/>
</dbReference>
<evidence type="ECO:0000313" key="8">
    <source>
        <dbReference type="EMBL" id="SNS99550.1"/>
    </source>
</evidence>
<dbReference type="AlphaFoldDB" id="A0A239J139"/>
<feature type="modified residue" description="Phosphohistidine" evidence="4">
    <location>
        <position position="192"/>
    </location>
</feature>
<dbReference type="GO" id="GO:0005524">
    <property type="term" value="F:ATP binding"/>
    <property type="evidence" value="ECO:0007669"/>
    <property type="project" value="UniProtKB-KW"/>
</dbReference>
<dbReference type="GO" id="GO:0005886">
    <property type="term" value="C:plasma membrane"/>
    <property type="evidence" value="ECO:0007669"/>
    <property type="project" value="UniProtKB-SubCell"/>
</dbReference>
<dbReference type="Pfam" id="PF01627">
    <property type="entry name" value="Hpt"/>
    <property type="match status" value="1"/>
</dbReference>
<evidence type="ECO:0000259" key="7">
    <source>
        <dbReference type="PROSITE" id="PS50894"/>
    </source>
</evidence>
<dbReference type="SUPFAM" id="SSF52172">
    <property type="entry name" value="CheY-like"/>
    <property type="match status" value="1"/>
</dbReference>
<gene>
    <name evidence="8" type="ORF">SAMN05446037_103226</name>
</gene>